<proteinExistence type="predicted"/>
<keyword evidence="5" id="KW-1185">Reference proteome</keyword>
<dbReference type="AlphaFoldDB" id="A0A060SR27"/>
<evidence type="ECO:0000313" key="5">
    <source>
        <dbReference type="Proteomes" id="UP000029665"/>
    </source>
</evidence>
<feature type="domain" description="DUF8212" evidence="3">
    <location>
        <begin position="227"/>
        <end position="284"/>
    </location>
</feature>
<feature type="compositionally biased region" description="Low complexity" evidence="1">
    <location>
        <begin position="598"/>
        <end position="609"/>
    </location>
</feature>
<protein>
    <submittedName>
        <fullName evidence="4">Uncharacterized protein</fullName>
    </submittedName>
</protein>
<dbReference type="EMBL" id="CCBP010000435">
    <property type="protein sequence ID" value="CDO77012.1"/>
    <property type="molecule type" value="Genomic_DNA"/>
</dbReference>
<evidence type="ECO:0000256" key="1">
    <source>
        <dbReference type="SAM" id="MobiDB-lite"/>
    </source>
</evidence>
<dbReference type="Pfam" id="PF06985">
    <property type="entry name" value="HET"/>
    <property type="match status" value="1"/>
</dbReference>
<reference evidence="4" key="1">
    <citation type="submission" date="2014-01" db="EMBL/GenBank/DDBJ databases">
        <title>The genome of the white-rot fungus Pycnoporus cinnabarinus: a basidiomycete model with a versatile arsenal for lignocellulosic biomass breakdown.</title>
        <authorList>
            <person name="Levasseur A."/>
            <person name="Lomascolo A."/>
            <person name="Ruiz-Duenas F.J."/>
            <person name="Uzan E."/>
            <person name="Piumi F."/>
            <person name="Kues U."/>
            <person name="Ram A.F.J."/>
            <person name="Murat C."/>
            <person name="Haon M."/>
            <person name="Benoit I."/>
            <person name="Arfi Y."/>
            <person name="Chevret D."/>
            <person name="Drula E."/>
            <person name="Kwon M.J."/>
            <person name="Gouret P."/>
            <person name="Lesage-Meessen L."/>
            <person name="Lombard V."/>
            <person name="Mariette J."/>
            <person name="Noirot C."/>
            <person name="Park J."/>
            <person name="Patyshakuliyeva A."/>
            <person name="Wieneger R.A.B."/>
            <person name="Wosten H.A.B."/>
            <person name="Martin F."/>
            <person name="Coutinho P.M."/>
            <person name="de Vries R."/>
            <person name="Martinez A.T."/>
            <person name="Klopp C."/>
            <person name="Pontarotti P."/>
            <person name="Henrissat B."/>
            <person name="Record E."/>
        </authorList>
    </citation>
    <scope>NUCLEOTIDE SEQUENCE [LARGE SCALE GENOMIC DNA]</scope>
    <source>
        <strain evidence="4">BRFM137</strain>
    </source>
</reference>
<dbReference type="InterPro" id="IPR010730">
    <property type="entry name" value="HET"/>
</dbReference>
<accession>A0A060SR27</accession>
<organism evidence="4 5">
    <name type="scientific">Pycnoporus cinnabarinus</name>
    <name type="common">Cinnabar-red polypore</name>
    <name type="synonym">Trametes cinnabarina</name>
    <dbReference type="NCBI Taxonomy" id="5643"/>
    <lineage>
        <taxon>Eukaryota</taxon>
        <taxon>Fungi</taxon>
        <taxon>Dikarya</taxon>
        <taxon>Basidiomycota</taxon>
        <taxon>Agaricomycotina</taxon>
        <taxon>Agaricomycetes</taxon>
        <taxon>Polyporales</taxon>
        <taxon>Polyporaceae</taxon>
        <taxon>Trametes</taxon>
    </lineage>
</organism>
<dbReference type="InterPro" id="IPR058525">
    <property type="entry name" value="DUF8212"/>
</dbReference>
<dbReference type="PANTHER" id="PTHR10622">
    <property type="entry name" value="HET DOMAIN-CONTAINING PROTEIN"/>
    <property type="match status" value="1"/>
</dbReference>
<dbReference type="PANTHER" id="PTHR10622:SF10">
    <property type="entry name" value="HET DOMAIN-CONTAINING PROTEIN"/>
    <property type="match status" value="1"/>
</dbReference>
<evidence type="ECO:0000313" key="4">
    <source>
        <dbReference type="EMBL" id="CDO77012.1"/>
    </source>
</evidence>
<feature type="domain" description="Heterokaryon incompatibility" evidence="2">
    <location>
        <begin position="24"/>
        <end position="111"/>
    </location>
</feature>
<gene>
    <name evidence="4" type="ORF">BN946_scf184298.g39</name>
</gene>
<sequence length="649" mass="72226">MWLLSTTDASLHLFDNPARVPGGYAILSHVWQPPELSFQDIMEKRHHSLASSASASKILWCAQAAKRLGYDWAWIDTCCINKTSSIELQEAINSMFKWYAAAAVCLAYMQDVPDNCYVEASHSSFRKSRWFTRGWTLQELIAPRQLMFMSVHWRCLGTKASLASLVEEITGINAEVLTMRRALRNVSIARRMLWASSRVTTKSEDEAYSLMGIFDVSMPAIYGEGPRAFQRLQEELMKHLADYTLFAWGPVMPKTAETWTSQTHRHKRDVVSSLLATSPSDFSGHTLARPPGLTSVGFDAVLEHARRCIDVGDVKQHRYAIVAGPHGAELLPKARGAFEDIYVDNSVASGSPLLHPWIVQLQSAEPRHVCVPTWVGAHLTQFGFEAVSWGGPPQPSQLVFGPIKKPPCTLTLENRRLSERIIVGFLYDARVQPYQVVENGSRTYGDQYRQAKLTATRWPKPDCYCVEIRLDGEVYTSIRATELKSNLASGSPPLDTVRMRQEGTYSMNGSLLQPTKDEAFRPSAWRTASAHQLPPSAKASATGFRHPDLRKPRSVGYITENGGVDPALRIPELREGRPRAQGRHIVSQPPEPDVLQASDSDSTNSTESNVICIMPPSPPPEEVERAPTSTQARGRSITGIPRMLALRLA</sequence>
<feature type="region of interest" description="Disordered" evidence="1">
    <location>
        <begin position="528"/>
        <end position="562"/>
    </location>
</feature>
<evidence type="ECO:0000259" key="3">
    <source>
        <dbReference type="Pfam" id="PF26640"/>
    </source>
</evidence>
<name>A0A060SR27_PYCCI</name>
<dbReference type="OrthoDB" id="2749026at2759"/>
<dbReference type="Pfam" id="PF26640">
    <property type="entry name" value="DUF8212"/>
    <property type="match status" value="1"/>
</dbReference>
<dbReference type="Proteomes" id="UP000029665">
    <property type="component" value="Unassembled WGS sequence"/>
</dbReference>
<evidence type="ECO:0000259" key="2">
    <source>
        <dbReference type="Pfam" id="PF06985"/>
    </source>
</evidence>
<dbReference type="STRING" id="5643.A0A060SR27"/>
<comment type="caution">
    <text evidence="4">The sequence shown here is derived from an EMBL/GenBank/DDBJ whole genome shotgun (WGS) entry which is preliminary data.</text>
</comment>
<feature type="region of interest" description="Disordered" evidence="1">
    <location>
        <begin position="578"/>
        <end position="636"/>
    </location>
</feature>
<dbReference type="HOGENOM" id="CLU_422191_0_0_1"/>